<reference evidence="1 2" key="1">
    <citation type="journal article" date="2016" name="Nat. Commun.">
        <title>Thousands of microbial genomes shed light on interconnected biogeochemical processes in an aquifer system.</title>
        <authorList>
            <person name="Anantharaman K."/>
            <person name="Brown C.T."/>
            <person name="Hug L.A."/>
            <person name="Sharon I."/>
            <person name="Castelle C.J."/>
            <person name="Probst A.J."/>
            <person name="Thomas B.C."/>
            <person name="Singh A."/>
            <person name="Wilkins M.J."/>
            <person name="Karaoz U."/>
            <person name="Brodie E.L."/>
            <person name="Williams K.H."/>
            <person name="Hubbard S.S."/>
            <person name="Banfield J.F."/>
        </authorList>
    </citation>
    <scope>NUCLEOTIDE SEQUENCE [LARGE SCALE GENOMIC DNA]</scope>
</reference>
<dbReference type="AlphaFoldDB" id="A0A1G2N0H2"/>
<protein>
    <submittedName>
        <fullName evidence="1">Uncharacterized protein</fullName>
    </submittedName>
</protein>
<dbReference type="STRING" id="1802315.A3F51_02185"/>
<sequence length="80" mass="8750">MGKLVNTRNIVAAITVVLLVAIASYSLSGDEESVYDTVGAERENLVQEISATGRVVAIEEVDLAFENSGRVARVLRIWWD</sequence>
<evidence type="ECO:0000313" key="1">
    <source>
        <dbReference type="EMBL" id="OHA29578.1"/>
    </source>
</evidence>
<dbReference type="EMBL" id="MHRT01000002">
    <property type="protein sequence ID" value="OHA29578.1"/>
    <property type="molecule type" value="Genomic_DNA"/>
</dbReference>
<name>A0A1G2N0H2_9BACT</name>
<evidence type="ECO:0000313" key="2">
    <source>
        <dbReference type="Proteomes" id="UP000178089"/>
    </source>
</evidence>
<organism evidence="1 2">
    <name type="scientific">Candidatus Taylorbacteria bacterium RIFCSPHIGHO2_12_FULL_45_16</name>
    <dbReference type="NCBI Taxonomy" id="1802315"/>
    <lineage>
        <taxon>Bacteria</taxon>
        <taxon>Candidatus Tayloriibacteriota</taxon>
    </lineage>
</organism>
<gene>
    <name evidence="1" type="ORF">A3F51_02185</name>
</gene>
<comment type="caution">
    <text evidence="1">The sequence shown here is derived from an EMBL/GenBank/DDBJ whole genome shotgun (WGS) entry which is preliminary data.</text>
</comment>
<accession>A0A1G2N0H2</accession>
<dbReference type="Proteomes" id="UP000178089">
    <property type="component" value="Unassembled WGS sequence"/>
</dbReference>
<proteinExistence type="predicted"/>